<gene>
    <name evidence="1" type="ORF">PMAL9190_03312</name>
</gene>
<evidence type="ECO:0000313" key="1">
    <source>
        <dbReference type="EMBL" id="SMY38006.1"/>
    </source>
</evidence>
<dbReference type="InterPro" id="IPR053913">
    <property type="entry name" value="NADAR-DarT1"/>
</dbReference>
<dbReference type="EMBL" id="FYAK01000010">
    <property type="protein sequence ID" value="SMY38006.1"/>
    <property type="molecule type" value="Genomic_DNA"/>
</dbReference>
<evidence type="ECO:0000313" key="2">
    <source>
        <dbReference type="Proteomes" id="UP000195963"/>
    </source>
</evidence>
<reference evidence="2" key="1">
    <citation type="submission" date="2017-06" db="EMBL/GenBank/DDBJ databases">
        <authorList>
            <person name="Rodrigo-Torres L."/>
            <person name="Arahal R.D."/>
            <person name="Lucena T."/>
        </authorList>
    </citation>
    <scope>NUCLEOTIDE SEQUENCE [LARGE SCALE GENOMIC DNA]</scope>
    <source>
        <strain evidence="2">CECT 9190</strain>
    </source>
</reference>
<proteinExistence type="predicted"/>
<dbReference type="Pfam" id="PF22397">
    <property type="entry name" value="NADAR-DarT1"/>
    <property type="match status" value="1"/>
</dbReference>
<keyword evidence="2" id="KW-1185">Reference proteome</keyword>
<dbReference type="AlphaFoldDB" id="A0A1Y6MN83"/>
<sequence>MDFKWHPGMAVSQKQKSIQELHMVAKNNGIDSILEVSSKSMNELGVALSAFNLCITTKLKKQSFTVETAFQGSKVFEQGGPFVDLIGMDSLTAKKDLRIKESGNLTHFEFFGKIFPNTPRTFFYDWLYINALVQNQDLAAQVAMYDAFSDIEFNPKKSINCQAYSIALYVSLNKNGLLEQALISPDSFLSLTANQYSNQLRAKPIQISMI</sequence>
<name>A0A1Y6MN83_9GAMM</name>
<accession>A0A1Y6MN83</accession>
<dbReference type="Proteomes" id="UP000195963">
    <property type="component" value="Unassembled WGS sequence"/>
</dbReference>
<organism evidence="1 2">
    <name type="scientific">Photobacterium malacitanum</name>
    <dbReference type="NCBI Taxonomy" id="2204294"/>
    <lineage>
        <taxon>Bacteria</taxon>
        <taxon>Pseudomonadati</taxon>
        <taxon>Pseudomonadota</taxon>
        <taxon>Gammaproteobacteria</taxon>
        <taxon>Vibrionales</taxon>
        <taxon>Vibrionaceae</taxon>
        <taxon>Photobacterium</taxon>
    </lineage>
</organism>
<protein>
    <submittedName>
        <fullName evidence="1">Uncharacterized protein</fullName>
    </submittedName>
</protein>